<reference evidence="8" key="1">
    <citation type="submission" date="2015-10" db="EMBL/GenBank/DDBJ databases">
        <title>Draft Genome Sequences of 11 Lactococcus lactis subspecies cremoris strains.</title>
        <authorList>
            <person name="Wels M."/>
            <person name="Backus L."/>
            <person name="Boekhorst J."/>
            <person name="Dijkstra A."/>
            <person name="Beerthuizen M."/>
            <person name="Kelly W."/>
            <person name="Siezen R."/>
            <person name="Bachmann H."/>
            <person name="Van Hijum S."/>
        </authorList>
    </citation>
    <scope>NUCLEOTIDE SEQUENCE [LARGE SCALE GENOMIC DNA]</scope>
    <source>
        <strain evidence="8">LMG9449</strain>
    </source>
</reference>
<dbReference type="PATRIC" id="fig|1360.100.peg.2391"/>
<dbReference type="Proteomes" id="UP000192067">
    <property type="component" value="Chromosome"/>
</dbReference>
<feature type="signal peptide" evidence="4">
    <location>
        <begin position="1"/>
        <end position="27"/>
    </location>
</feature>
<name>A0A0V8BNI3_LACLL</name>
<dbReference type="GO" id="GO:0016787">
    <property type="term" value="F:hydrolase activity"/>
    <property type="evidence" value="ECO:0007669"/>
    <property type="project" value="UniProtKB-KW"/>
</dbReference>
<evidence type="ECO:0000256" key="3">
    <source>
        <dbReference type="SAM" id="MobiDB-lite"/>
    </source>
</evidence>
<dbReference type="PROSITE" id="PS50911">
    <property type="entry name" value="CHAP"/>
    <property type="match status" value="1"/>
</dbReference>
<reference evidence="6 9" key="2">
    <citation type="journal article" date="2017" name="BMC Genomics">
        <title>Comparative and functional genomics of the Lactococcus lactis taxon; insights into evolution and niche adaptation.</title>
        <authorList>
            <person name="Kelleher P."/>
            <person name="Bottacini F."/>
            <person name="Mahony J."/>
            <person name="Kilcawley K.N."/>
            <person name="van Sinderen D."/>
        </authorList>
    </citation>
    <scope>NUCLEOTIDE SEQUENCE [LARGE SCALE GENOMIC DNA]</scope>
    <source>
        <strain evidence="6 9">UC11</strain>
    </source>
</reference>
<evidence type="ECO:0000313" key="6">
    <source>
        <dbReference type="EMBL" id="ARE14528.1"/>
    </source>
</evidence>
<dbReference type="Pfam" id="PF05257">
    <property type="entry name" value="CHAP"/>
    <property type="match status" value="1"/>
</dbReference>
<protein>
    <submittedName>
        <fullName evidence="7">Secreted antigen GbpB/SagA/PcsB putative peptidoglycan hydrolase</fullName>
    </submittedName>
    <submittedName>
        <fullName evidence="6">Surface antigen</fullName>
    </submittedName>
</protein>
<evidence type="ECO:0000256" key="4">
    <source>
        <dbReference type="SAM" id="SignalP"/>
    </source>
</evidence>
<dbReference type="EMBL" id="LKLS01000096">
    <property type="protein sequence ID" value="KSU19228.1"/>
    <property type="molecule type" value="Genomic_DNA"/>
</dbReference>
<feature type="coiled-coil region" evidence="2">
    <location>
        <begin position="40"/>
        <end position="95"/>
    </location>
</feature>
<feature type="domain" description="Peptidase C51" evidence="5">
    <location>
        <begin position="326"/>
        <end position="455"/>
    </location>
</feature>
<feature type="region of interest" description="Disordered" evidence="3">
    <location>
        <begin position="264"/>
        <end position="337"/>
    </location>
</feature>
<organism evidence="7 8">
    <name type="scientific">Lactococcus lactis subsp. lactis</name>
    <name type="common">Streptococcus lactis</name>
    <dbReference type="NCBI Taxonomy" id="1360"/>
    <lineage>
        <taxon>Bacteria</taxon>
        <taxon>Bacillati</taxon>
        <taxon>Bacillota</taxon>
        <taxon>Bacilli</taxon>
        <taxon>Lactobacillales</taxon>
        <taxon>Streptococcaceae</taxon>
        <taxon>Lactococcus</taxon>
    </lineage>
</organism>
<evidence type="ECO:0000259" key="5">
    <source>
        <dbReference type="PROSITE" id="PS50911"/>
    </source>
</evidence>
<feature type="compositionally biased region" description="Low complexity" evidence="3">
    <location>
        <begin position="264"/>
        <end position="318"/>
    </location>
</feature>
<dbReference type="InterPro" id="IPR007921">
    <property type="entry name" value="CHAP_dom"/>
</dbReference>
<dbReference type="InterPro" id="IPR057309">
    <property type="entry name" value="PcsB_CC"/>
</dbReference>
<dbReference type="RefSeq" id="WP_058208530.1">
    <property type="nucleotide sequence ID" value="NZ_CAKMAO010000005.1"/>
</dbReference>
<dbReference type="EMBL" id="CP015904">
    <property type="protein sequence ID" value="ARE14528.1"/>
    <property type="molecule type" value="Genomic_DNA"/>
</dbReference>
<dbReference type="Pfam" id="PF24568">
    <property type="entry name" value="CC_PcsB"/>
    <property type="match status" value="1"/>
</dbReference>
<keyword evidence="1 4" id="KW-0732">Signal</keyword>
<dbReference type="SUPFAM" id="SSF54001">
    <property type="entry name" value="Cysteine proteinases"/>
    <property type="match status" value="1"/>
</dbReference>
<proteinExistence type="predicted"/>
<reference evidence="7" key="3">
    <citation type="journal article" date="2017" name="Genome Announc.">
        <title>Draft Genome Sequences of 24 Lactococcus lactis Strains.</title>
        <authorList>
            <person name="Backus L."/>
            <person name="Wels M."/>
            <person name="Boekhorst J."/>
            <person name="Dijkstra A.R."/>
            <person name="Beerthuyzen M."/>
            <person name="Kelly W.J."/>
            <person name="Siezen R.J."/>
            <person name="van Hijum S.A."/>
            <person name="Bachmann H."/>
        </authorList>
    </citation>
    <scope>NUCLEOTIDE SEQUENCE</scope>
    <source>
        <strain evidence="7">LMG9447</strain>
    </source>
</reference>
<gene>
    <name evidence="6" type="ORF">LLUC11_2207</name>
    <name evidence="7" type="ORF">LMG9449_0880</name>
</gene>
<evidence type="ECO:0000256" key="1">
    <source>
        <dbReference type="ARBA" id="ARBA00022729"/>
    </source>
</evidence>
<dbReference type="AlphaFoldDB" id="A0A0V8BNI3"/>
<evidence type="ECO:0000313" key="7">
    <source>
        <dbReference type="EMBL" id="KSU19228.1"/>
    </source>
</evidence>
<dbReference type="InterPro" id="IPR009148">
    <property type="entry name" value="PcsB-like"/>
</dbReference>
<feature type="coiled-coil region" evidence="2">
    <location>
        <begin position="206"/>
        <end position="250"/>
    </location>
</feature>
<evidence type="ECO:0000313" key="8">
    <source>
        <dbReference type="Proteomes" id="UP000053612"/>
    </source>
</evidence>
<accession>A0A0V8BNI3</accession>
<feature type="chain" id="PRO_5010443202" evidence="4">
    <location>
        <begin position="28"/>
        <end position="457"/>
    </location>
</feature>
<dbReference type="Gene3D" id="6.10.250.3150">
    <property type="match status" value="1"/>
</dbReference>
<keyword evidence="2" id="KW-0175">Coiled coil</keyword>
<dbReference type="InterPro" id="IPR038765">
    <property type="entry name" value="Papain-like_cys_pep_sf"/>
</dbReference>
<feature type="compositionally biased region" description="Gly residues" evidence="3">
    <location>
        <begin position="319"/>
        <end position="330"/>
    </location>
</feature>
<dbReference type="PRINTS" id="PR01852">
    <property type="entry name" value="SIBAPROTEIN"/>
</dbReference>
<evidence type="ECO:0000313" key="9">
    <source>
        <dbReference type="Proteomes" id="UP000192067"/>
    </source>
</evidence>
<sequence length="457" mass="46823">MKKKIISAILMSTVVLSAAAPLSGVYADTNSDIAKQDATISSAQSAKAQAQAQVDSLQSKVDSLQQKQASTKAQIAKIESEAKALNAQIATLNESIAERTKTLEAQARSAQVNSSATNYMDAVVNSKSLTDVIQKVTAIATVSSANKQMLEQQEKEQKELSQKSETVKKNYNQFVSLSQSLDSQAQELTSQQAELKVATLNYQATIATAQDKKQSLLDEKAAAEKAAQEAAKKQAAYEAQQKEAAKAQAASTAATTKAVEEATSTVSSSQASQSSSSSSNTSSNNTSSNSSSSSSNNTSSNSSSNSSSSNSSSNSSSSNGGGSTNTGNTGGSSSSGINSTPIGNPYAGGGCTDYVWQHFAAQGIYIRNIMPGNGGQWASNGPAQGVLHVVGAAPGVIASGFSTDFVGYAGSPYGHVAIVTAVNSDGTIDVVEGGSGFGWGHTRSHVSAAGVTFLMPN</sequence>
<dbReference type="Proteomes" id="UP000053612">
    <property type="component" value="Unassembled WGS sequence"/>
</dbReference>
<dbReference type="Gene3D" id="3.90.1720.10">
    <property type="entry name" value="endopeptidase domain like (from Nostoc punctiforme)"/>
    <property type="match status" value="1"/>
</dbReference>
<keyword evidence="7" id="KW-0378">Hydrolase</keyword>
<evidence type="ECO:0000256" key="2">
    <source>
        <dbReference type="SAM" id="Coils"/>
    </source>
</evidence>